<dbReference type="PROSITE" id="PS51450">
    <property type="entry name" value="LRR"/>
    <property type="match status" value="3"/>
</dbReference>
<feature type="region of interest" description="Disordered" evidence="5">
    <location>
        <begin position="573"/>
        <end position="713"/>
    </location>
</feature>
<dbReference type="InterPro" id="IPR003591">
    <property type="entry name" value="Leu-rich_rpt_typical-subtyp"/>
</dbReference>
<evidence type="ECO:0000256" key="3">
    <source>
        <dbReference type="ARBA" id="ARBA00022614"/>
    </source>
</evidence>
<feature type="region of interest" description="Disordered" evidence="5">
    <location>
        <begin position="727"/>
        <end position="746"/>
    </location>
</feature>
<feature type="compositionally biased region" description="Polar residues" evidence="5">
    <location>
        <begin position="810"/>
        <end position="819"/>
    </location>
</feature>
<organism evidence="6 7">
    <name type="scientific">Cryomyces antarcticus</name>
    <dbReference type="NCBI Taxonomy" id="329879"/>
    <lineage>
        <taxon>Eukaryota</taxon>
        <taxon>Fungi</taxon>
        <taxon>Dikarya</taxon>
        <taxon>Ascomycota</taxon>
        <taxon>Pezizomycotina</taxon>
        <taxon>Dothideomycetes</taxon>
        <taxon>Dothideomycetes incertae sedis</taxon>
        <taxon>Cryomyces</taxon>
    </lineage>
</organism>
<gene>
    <name evidence="6" type="ORF">LTR16_001243</name>
</gene>
<evidence type="ECO:0000313" key="7">
    <source>
        <dbReference type="Proteomes" id="UP001357485"/>
    </source>
</evidence>
<evidence type="ECO:0000256" key="1">
    <source>
        <dbReference type="ARBA" id="ARBA00004496"/>
    </source>
</evidence>
<dbReference type="SUPFAM" id="SSF52075">
    <property type="entry name" value="Outer arm dynein light chain 1"/>
    <property type="match status" value="1"/>
</dbReference>
<evidence type="ECO:0008006" key="8">
    <source>
        <dbReference type="Google" id="ProtNLM"/>
    </source>
</evidence>
<dbReference type="PANTHER" id="PTHR15454">
    <property type="entry name" value="NISCHARIN RELATED"/>
    <property type="match status" value="1"/>
</dbReference>
<feature type="compositionally biased region" description="Polar residues" evidence="5">
    <location>
        <begin position="354"/>
        <end position="367"/>
    </location>
</feature>
<keyword evidence="2" id="KW-0963">Cytoplasm</keyword>
<dbReference type="InterPro" id="IPR001611">
    <property type="entry name" value="Leu-rich_rpt"/>
</dbReference>
<comment type="subcellular location">
    <subcellularLocation>
        <location evidence="1">Cytoplasm</location>
    </subcellularLocation>
</comment>
<feature type="region of interest" description="Disordered" evidence="5">
    <location>
        <begin position="281"/>
        <end position="394"/>
    </location>
</feature>
<accession>A0ABR0LZF4</accession>
<protein>
    <recommendedName>
        <fullName evidence="8">Leucine-rich repeat-containing protein</fullName>
    </recommendedName>
</protein>
<evidence type="ECO:0000256" key="5">
    <source>
        <dbReference type="SAM" id="MobiDB-lite"/>
    </source>
</evidence>
<dbReference type="Pfam" id="PF13855">
    <property type="entry name" value="LRR_8"/>
    <property type="match status" value="1"/>
</dbReference>
<proteinExistence type="predicted"/>
<evidence type="ECO:0000256" key="2">
    <source>
        <dbReference type="ARBA" id="ARBA00022490"/>
    </source>
</evidence>
<comment type="caution">
    <text evidence="6">The sequence shown here is derived from an EMBL/GenBank/DDBJ whole genome shotgun (WGS) entry which is preliminary data.</text>
</comment>
<keyword evidence="3" id="KW-0433">Leucine-rich repeat</keyword>
<dbReference type="InterPro" id="IPR032675">
    <property type="entry name" value="LRR_dom_sf"/>
</dbReference>
<dbReference type="SMART" id="SM00369">
    <property type="entry name" value="LRR_TYP"/>
    <property type="match status" value="4"/>
</dbReference>
<keyword evidence="4" id="KW-0677">Repeat</keyword>
<feature type="compositionally biased region" description="Basic and acidic residues" evidence="5">
    <location>
        <begin position="576"/>
        <end position="586"/>
    </location>
</feature>
<feature type="compositionally biased region" description="Basic and acidic residues" evidence="5">
    <location>
        <begin position="609"/>
        <end position="624"/>
    </location>
</feature>
<dbReference type="PANTHER" id="PTHR15454:SF69">
    <property type="entry name" value="SERINE_THREONINE-PROTEIN KINASE 11-INTERACTING PROTEIN"/>
    <property type="match status" value="1"/>
</dbReference>
<feature type="compositionally biased region" description="Low complexity" evidence="5">
    <location>
        <begin position="698"/>
        <end position="707"/>
    </location>
</feature>
<name>A0ABR0LZF4_9PEZI</name>
<feature type="compositionally biased region" description="Low complexity" evidence="5">
    <location>
        <begin position="369"/>
        <end position="388"/>
    </location>
</feature>
<reference evidence="6 7" key="1">
    <citation type="submission" date="2023-08" db="EMBL/GenBank/DDBJ databases">
        <title>Black Yeasts Isolated from many extreme environments.</title>
        <authorList>
            <person name="Coleine C."/>
            <person name="Stajich J.E."/>
            <person name="Selbmann L."/>
        </authorList>
    </citation>
    <scope>NUCLEOTIDE SEQUENCE [LARGE SCALE GENOMIC DNA]</scope>
    <source>
        <strain evidence="6 7">CCFEE 536</strain>
    </source>
</reference>
<feature type="compositionally biased region" description="Low complexity" evidence="5">
    <location>
        <begin position="658"/>
        <end position="690"/>
    </location>
</feature>
<dbReference type="EMBL" id="JAVRRA010008266">
    <property type="protein sequence ID" value="KAK5257230.1"/>
    <property type="molecule type" value="Genomic_DNA"/>
</dbReference>
<dbReference type="Proteomes" id="UP001357485">
    <property type="component" value="Unassembled WGS sequence"/>
</dbReference>
<feature type="region of interest" description="Disordered" evidence="5">
    <location>
        <begin position="783"/>
        <end position="819"/>
    </location>
</feature>
<evidence type="ECO:0000256" key="4">
    <source>
        <dbReference type="ARBA" id="ARBA00022737"/>
    </source>
</evidence>
<dbReference type="Gene3D" id="3.80.10.10">
    <property type="entry name" value="Ribonuclease Inhibitor"/>
    <property type="match status" value="2"/>
</dbReference>
<keyword evidence="7" id="KW-1185">Reference proteome</keyword>
<evidence type="ECO:0000313" key="6">
    <source>
        <dbReference type="EMBL" id="KAK5257230.1"/>
    </source>
</evidence>
<sequence length="819" mass="89410">MDTEDGQLFIKNLAYFVRTHEKALANALQLQRQNPRNGQTTGATGASSTGVAAASVSSSTSATLAAALSLPYLNFTSQSIKPAKLRLTAHHLYYLLSRFEELGIPIGPMNVRLENIHTDSSPANYVSFLSQAQRPKGRSSDRDSMHSVSSVRSVMSGMSSMWSSFGLSSNPAAKIEKQNAAIKEDLKYLYSAFTKIPCLSLAPDHKARLIEGYEEFPFDTAVPLFAFKNLSALEICDIDFRQFFGWDRLAEQLRSLTVKRGQVDDLTDLLVNVVLDDIDKRRRRSSKAPPSPVVSWPAPSPTQKQTEFISSAPPPDSPLADGRRGSVGSPQAATPVRGGSTGSRNAARVRLSPSRPSNARHGSSYSNYGRGTPGLRRSSGSSGSSLHSNTPRNSTSNLLSLGVIPASKWRFLRHLSLADNGLTSISSSSLAPIASTLQSLDLSSNLFTEIPESLASLVSLRALNLSACMIESLHSLARNPLPAITTLNLRSNRLLSLAGIQRLFSLERVDLRDNKLSDPTELARLTGIPDLQEIYVTRNPFTRTHANYRVTIFNLFRATPGYSEDIIIDSTGPSYNDRRQLVDRTPEAASVPIMRPLVQEDGTPPPTAQKDELADTSARDEVVNPRRQHSSAQRTRSEYGANTQRRRKGPKRRIVELSQSESVQTRSSSTPSIPQQNLSLTDTVTVTAVDSVHRRSSDSTPTRTRSTQLASQVVDQHRLSQIDTALGTPTSDIEADPIPNQPRDLSVNGDLYRQKIEALKNDLGDSWLSALGEDKWENQQCASNFGDRNFSPTRTIRPVGGPDGRVASQAIVSGSRTLG</sequence>